<feature type="transmembrane region" description="Helical" evidence="1">
    <location>
        <begin position="20"/>
        <end position="40"/>
    </location>
</feature>
<dbReference type="KEGG" id="pdio:PDMSB3_1062"/>
<keyword evidence="1" id="KW-1133">Transmembrane helix</keyword>
<keyword evidence="3" id="KW-1185">Reference proteome</keyword>
<organism evidence="2 3">
    <name type="scientific">Paraburkholderia dioscoreae</name>
    <dbReference type="NCBI Taxonomy" id="2604047"/>
    <lineage>
        <taxon>Bacteria</taxon>
        <taxon>Pseudomonadati</taxon>
        <taxon>Pseudomonadota</taxon>
        <taxon>Betaproteobacteria</taxon>
        <taxon>Burkholderiales</taxon>
        <taxon>Burkholderiaceae</taxon>
        <taxon>Paraburkholderia</taxon>
    </lineage>
</organism>
<sequence length="61" mass="6550">MVMSITDDATRLMADLNPAASSGVATVAALYACICVSFVFHCHDFVSLNISTGITENRFHI</sequence>
<dbReference type="AlphaFoldDB" id="A0A5Q4ZBE6"/>
<reference evidence="2 3" key="1">
    <citation type="submission" date="2019-08" db="EMBL/GenBank/DDBJ databases">
        <authorList>
            <person name="Herpell B J."/>
        </authorList>
    </citation>
    <scope>NUCLEOTIDE SEQUENCE [LARGE SCALE GENOMIC DNA]</scope>
    <source>
        <strain evidence="3">Msb3</strain>
    </source>
</reference>
<evidence type="ECO:0000256" key="1">
    <source>
        <dbReference type="SAM" id="Phobius"/>
    </source>
</evidence>
<protein>
    <submittedName>
        <fullName evidence="2">Uncharacterized protein</fullName>
    </submittedName>
</protein>
<gene>
    <name evidence="2" type="ORF">PDMSB3_1062</name>
</gene>
<dbReference type="EMBL" id="LR699553">
    <property type="protein sequence ID" value="VVD27524.1"/>
    <property type="molecule type" value="Genomic_DNA"/>
</dbReference>
<accession>A0A5Q4ZBE6</accession>
<evidence type="ECO:0000313" key="3">
    <source>
        <dbReference type="Proteomes" id="UP000325811"/>
    </source>
</evidence>
<dbReference type="Proteomes" id="UP000325811">
    <property type="component" value="Chromosome I"/>
</dbReference>
<evidence type="ECO:0000313" key="2">
    <source>
        <dbReference type="EMBL" id="VVD27524.1"/>
    </source>
</evidence>
<name>A0A5Q4ZBE6_9BURK</name>
<proteinExistence type="predicted"/>
<keyword evidence="1" id="KW-0472">Membrane</keyword>
<keyword evidence="1" id="KW-0812">Transmembrane</keyword>